<dbReference type="Proteomes" id="UP000299102">
    <property type="component" value="Unassembled WGS sequence"/>
</dbReference>
<accession>A0A4C1ZCS0</accession>
<dbReference type="EMBL" id="BGZK01001791">
    <property type="protein sequence ID" value="GBP86376.1"/>
    <property type="molecule type" value="Genomic_DNA"/>
</dbReference>
<keyword evidence="3" id="KW-1185">Reference proteome</keyword>
<dbReference type="AlphaFoldDB" id="A0A4C1ZCS0"/>
<reference evidence="2 3" key="1">
    <citation type="journal article" date="2019" name="Commun. Biol.">
        <title>The bagworm genome reveals a unique fibroin gene that provides high tensile strength.</title>
        <authorList>
            <person name="Kono N."/>
            <person name="Nakamura H."/>
            <person name="Ohtoshi R."/>
            <person name="Tomita M."/>
            <person name="Numata K."/>
            <person name="Arakawa K."/>
        </authorList>
    </citation>
    <scope>NUCLEOTIDE SEQUENCE [LARGE SCALE GENOMIC DNA]</scope>
</reference>
<evidence type="ECO:0000313" key="3">
    <source>
        <dbReference type="Proteomes" id="UP000299102"/>
    </source>
</evidence>
<sequence length="201" mass="22659">MKTFVKSFAEHTWEAPWTGAFVRGAPIWKLKCLIKNFILLSFCSKLRQLRIARGAAVPHPSTEIDGDKVTFFLRKTKKIASSFSYQPKSLAHAGSRNVSRPLTQVNRTSLRRLCGLEITREHRSVSLTGGIISARRPIGKFARENIVCYEDTSGVLYLNEYRMLHVIDAIPRNSRYTELFPHSPAASDRQARGSRGLEASP</sequence>
<comment type="caution">
    <text evidence="2">The sequence shown here is derived from an EMBL/GenBank/DDBJ whole genome shotgun (WGS) entry which is preliminary data.</text>
</comment>
<organism evidence="2 3">
    <name type="scientific">Eumeta variegata</name>
    <name type="common">Bagworm moth</name>
    <name type="synonym">Eumeta japonica</name>
    <dbReference type="NCBI Taxonomy" id="151549"/>
    <lineage>
        <taxon>Eukaryota</taxon>
        <taxon>Metazoa</taxon>
        <taxon>Ecdysozoa</taxon>
        <taxon>Arthropoda</taxon>
        <taxon>Hexapoda</taxon>
        <taxon>Insecta</taxon>
        <taxon>Pterygota</taxon>
        <taxon>Neoptera</taxon>
        <taxon>Endopterygota</taxon>
        <taxon>Lepidoptera</taxon>
        <taxon>Glossata</taxon>
        <taxon>Ditrysia</taxon>
        <taxon>Tineoidea</taxon>
        <taxon>Psychidae</taxon>
        <taxon>Oiketicinae</taxon>
        <taxon>Eumeta</taxon>
    </lineage>
</organism>
<name>A0A4C1ZCS0_EUMVA</name>
<proteinExistence type="predicted"/>
<gene>
    <name evidence="2" type="ORF">EVAR_59941_1</name>
</gene>
<feature type="region of interest" description="Disordered" evidence="1">
    <location>
        <begin position="179"/>
        <end position="201"/>
    </location>
</feature>
<evidence type="ECO:0000313" key="2">
    <source>
        <dbReference type="EMBL" id="GBP86376.1"/>
    </source>
</evidence>
<evidence type="ECO:0000256" key="1">
    <source>
        <dbReference type="SAM" id="MobiDB-lite"/>
    </source>
</evidence>
<protein>
    <submittedName>
        <fullName evidence="2">Uncharacterized protein</fullName>
    </submittedName>
</protein>